<name>A0A2I1GT50_9GLOM</name>
<keyword evidence="2" id="KW-1185">Reference proteome</keyword>
<evidence type="ECO:0000313" key="2">
    <source>
        <dbReference type="Proteomes" id="UP000234323"/>
    </source>
</evidence>
<comment type="caution">
    <text evidence="1">The sequence shown here is derived from an EMBL/GenBank/DDBJ whole genome shotgun (WGS) entry which is preliminary data.</text>
</comment>
<reference evidence="1 2" key="1">
    <citation type="submission" date="2015-10" db="EMBL/GenBank/DDBJ databases">
        <title>Genome analyses suggest a sexual origin of heterokaryosis in a supposedly ancient asexual fungus.</title>
        <authorList>
            <person name="Ropars J."/>
            <person name="Sedzielewska K."/>
            <person name="Noel J."/>
            <person name="Charron P."/>
            <person name="Farinelli L."/>
            <person name="Marton T."/>
            <person name="Kruger M."/>
            <person name="Pelin A."/>
            <person name="Brachmann A."/>
            <person name="Corradi N."/>
        </authorList>
    </citation>
    <scope>NUCLEOTIDE SEQUENCE [LARGE SCALE GENOMIC DNA]</scope>
    <source>
        <strain evidence="1 2">A4</strain>
    </source>
</reference>
<dbReference type="AlphaFoldDB" id="A0A2I1GT50"/>
<organism evidence="1 2">
    <name type="scientific">Rhizophagus irregularis</name>
    <dbReference type="NCBI Taxonomy" id="588596"/>
    <lineage>
        <taxon>Eukaryota</taxon>
        <taxon>Fungi</taxon>
        <taxon>Fungi incertae sedis</taxon>
        <taxon>Mucoromycota</taxon>
        <taxon>Glomeromycotina</taxon>
        <taxon>Glomeromycetes</taxon>
        <taxon>Glomerales</taxon>
        <taxon>Glomeraceae</taxon>
        <taxon>Rhizophagus</taxon>
    </lineage>
</organism>
<protein>
    <submittedName>
        <fullName evidence="1">Uncharacterized protein</fullName>
    </submittedName>
</protein>
<dbReference type="EMBL" id="LLXI01000782">
    <property type="protein sequence ID" value="PKY49777.1"/>
    <property type="molecule type" value="Genomic_DNA"/>
</dbReference>
<dbReference type="Proteomes" id="UP000234323">
    <property type="component" value="Unassembled WGS sequence"/>
</dbReference>
<accession>A0A2I1GT50</accession>
<gene>
    <name evidence="1" type="ORF">RhiirA4_465892</name>
</gene>
<evidence type="ECO:0000313" key="1">
    <source>
        <dbReference type="EMBL" id="PKY49777.1"/>
    </source>
</evidence>
<proteinExistence type="predicted"/>
<sequence length="110" mass="12297">MSNARSNRREVKIGFPKNSKELFKERSIILFGNFKQLPPVLDIPMFSKCTSLDRNSNKEKLGSLKRPVIKILAVHTSGNEAKKASSNVAKRLESQLLLAKEACVMLIANL</sequence>